<name>A0A7S2LN19_9DINO</name>
<feature type="transmembrane region" description="Helical" evidence="1">
    <location>
        <begin position="110"/>
        <end position="135"/>
    </location>
</feature>
<dbReference type="EMBL" id="HBGW01064808">
    <property type="protein sequence ID" value="CAD9611286.1"/>
    <property type="molecule type" value="Transcribed_RNA"/>
</dbReference>
<keyword evidence="1" id="KW-0472">Membrane</keyword>
<evidence type="ECO:0008006" key="3">
    <source>
        <dbReference type="Google" id="ProtNLM"/>
    </source>
</evidence>
<feature type="transmembrane region" description="Helical" evidence="1">
    <location>
        <begin position="71"/>
        <end position="90"/>
    </location>
</feature>
<accession>A0A7S2LN19</accession>
<keyword evidence="1" id="KW-0812">Transmembrane</keyword>
<feature type="transmembrane region" description="Helical" evidence="1">
    <location>
        <begin position="255"/>
        <end position="276"/>
    </location>
</feature>
<dbReference type="AlphaFoldDB" id="A0A7S2LN19"/>
<organism evidence="2">
    <name type="scientific">Zooxanthella nutricula</name>
    <dbReference type="NCBI Taxonomy" id="1333877"/>
    <lineage>
        <taxon>Eukaryota</taxon>
        <taxon>Sar</taxon>
        <taxon>Alveolata</taxon>
        <taxon>Dinophyceae</taxon>
        <taxon>Peridiniales</taxon>
        <taxon>Peridiniales incertae sedis</taxon>
        <taxon>Zooxanthella</taxon>
    </lineage>
</organism>
<dbReference type="SUPFAM" id="SSF52200">
    <property type="entry name" value="Toll/Interleukin receptor TIR domain"/>
    <property type="match status" value="1"/>
</dbReference>
<feature type="transmembrane region" description="Helical" evidence="1">
    <location>
        <begin position="195"/>
        <end position="214"/>
    </location>
</feature>
<feature type="transmembrane region" description="Helical" evidence="1">
    <location>
        <begin position="221"/>
        <end position="243"/>
    </location>
</feature>
<proteinExistence type="predicted"/>
<sequence>MALMSFDLKLLQVECNLGSNPLPSYFCQQLIAPASVVLLVLGVWIKRRYRTQHVDDFLVESVNSSGTLMKVMFMSVVSSCVLPLICYGHPNGQFSMISSPDMICYTNSTHISMMVIGIVAFMCVALPFWSAVVYASIFYPRFVSGAYSDSGRRLRMFRFVFLKYQPSAYFYGCVVPMRSLVICLVPVVVRDNGPVQVILVGCFVLCCFALQQNIQPWRVRIANLTDGGLSICLVMMLLCTQVGKNSDPGASTAAIGAVATLLLVFLVLLVCIAYIISLHAYFRRSLTYHSFISHHKVDAAAQARYLQLSIQGRVGRRAFLDSDHALNLDVRLNVVSSQVGTVIVLLTSNALRRPWCAGEIVVTH</sequence>
<gene>
    <name evidence="2" type="ORF">BRAN1462_LOCUS41325</name>
</gene>
<feature type="transmembrane region" description="Helical" evidence="1">
    <location>
        <begin position="168"/>
        <end position="189"/>
    </location>
</feature>
<feature type="transmembrane region" description="Helical" evidence="1">
    <location>
        <begin position="26"/>
        <end position="45"/>
    </location>
</feature>
<reference evidence="2" key="1">
    <citation type="submission" date="2021-01" db="EMBL/GenBank/DDBJ databases">
        <authorList>
            <person name="Corre E."/>
            <person name="Pelletier E."/>
            <person name="Niang G."/>
            <person name="Scheremetjew M."/>
            <person name="Finn R."/>
            <person name="Kale V."/>
            <person name="Holt S."/>
            <person name="Cochrane G."/>
            <person name="Meng A."/>
            <person name="Brown T."/>
            <person name="Cohen L."/>
        </authorList>
    </citation>
    <scope>NUCLEOTIDE SEQUENCE</scope>
    <source>
        <strain evidence="2">RCC3387</strain>
    </source>
</reference>
<dbReference type="PANTHER" id="PTHR11319:SF35">
    <property type="entry name" value="OUTER MEMBRANE PROTEIN PMPC-RELATED"/>
    <property type="match status" value="1"/>
</dbReference>
<keyword evidence="1" id="KW-1133">Transmembrane helix</keyword>
<dbReference type="PANTHER" id="PTHR11319">
    <property type="entry name" value="G PROTEIN-COUPLED RECEPTOR-RELATED"/>
    <property type="match status" value="1"/>
</dbReference>
<dbReference type="InterPro" id="IPR035897">
    <property type="entry name" value="Toll_tir_struct_dom_sf"/>
</dbReference>
<protein>
    <recommendedName>
        <fullName evidence="3">TRP C-terminal domain-containing protein</fullName>
    </recommendedName>
</protein>
<evidence type="ECO:0000256" key="1">
    <source>
        <dbReference type="SAM" id="Phobius"/>
    </source>
</evidence>
<evidence type="ECO:0000313" key="2">
    <source>
        <dbReference type="EMBL" id="CAD9611286.1"/>
    </source>
</evidence>